<keyword evidence="1 2" id="KW-0129">CBS domain</keyword>
<dbReference type="CDD" id="cd04586">
    <property type="entry name" value="CBS_pair_BON_assoc"/>
    <property type="match status" value="1"/>
</dbReference>
<dbReference type="Gene3D" id="3.10.580.10">
    <property type="entry name" value="CBS-domain"/>
    <property type="match status" value="1"/>
</dbReference>
<dbReference type="EMBL" id="CP024848">
    <property type="protein sequence ID" value="AXI08212.1"/>
    <property type="molecule type" value="Genomic_DNA"/>
</dbReference>
<gene>
    <name evidence="4" type="ORF">CUC15_04195</name>
</gene>
<dbReference type="InterPro" id="IPR000644">
    <property type="entry name" value="CBS_dom"/>
</dbReference>
<evidence type="ECO:0000256" key="1">
    <source>
        <dbReference type="ARBA" id="ARBA00023122"/>
    </source>
</evidence>
<dbReference type="SMART" id="SM00116">
    <property type="entry name" value="CBS"/>
    <property type="match status" value="2"/>
</dbReference>
<evidence type="ECO:0000313" key="4">
    <source>
        <dbReference type="EMBL" id="AXI08212.1"/>
    </source>
</evidence>
<dbReference type="PANTHER" id="PTHR43080">
    <property type="entry name" value="CBS DOMAIN-CONTAINING PROTEIN CBSX3, MITOCHONDRIAL"/>
    <property type="match status" value="1"/>
</dbReference>
<feature type="domain" description="CBS" evidence="3">
    <location>
        <begin position="7"/>
        <end position="67"/>
    </location>
</feature>
<organism evidence="4 5">
    <name type="scientific">Oceanobacillus zhaokaii</name>
    <dbReference type="NCBI Taxonomy" id="2052660"/>
    <lineage>
        <taxon>Bacteria</taxon>
        <taxon>Bacillati</taxon>
        <taxon>Bacillota</taxon>
        <taxon>Bacilli</taxon>
        <taxon>Bacillales</taxon>
        <taxon>Bacillaceae</taxon>
        <taxon>Oceanobacillus</taxon>
    </lineage>
</organism>
<accession>A0A345PDY2</accession>
<name>A0A345PDY2_9BACI</name>
<proteinExistence type="predicted"/>
<dbReference type="KEGG" id="ocn:CUC15_04195"/>
<dbReference type="OrthoDB" id="9790355at2"/>
<dbReference type="SUPFAM" id="SSF54631">
    <property type="entry name" value="CBS-domain pair"/>
    <property type="match status" value="1"/>
</dbReference>
<protein>
    <submittedName>
        <fullName evidence="4">CBS domain-containing protein</fullName>
    </submittedName>
</protein>
<dbReference type="AlphaFoldDB" id="A0A345PDY2"/>
<dbReference type="Proteomes" id="UP000253908">
    <property type="component" value="Chromosome"/>
</dbReference>
<dbReference type="Pfam" id="PF00571">
    <property type="entry name" value="CBS"/>
    <property type="match status" value="2"/>
</dbReference>
<evidence type="ECO:0000256" key="2">
    <source>
        <dbReference type="PROSITE-ProRule" id="PRU00703"/>
    </source>
</evidence>
<dbReference type="PROSITE" id="PS51371">
    <property type="entry name" value="CBS"/>
    <property type="match status" value="2"/>
</dbReference>
<dbReference type="InterPro" id="IPR051257">
    <property type="entry name" value="Diverse_CBS-Domain"/>
</dbReference>
<dbReference type="PANTHER" id="PTHR43080:SF2">
    <property type="entry name" value="CBS DOMAIN-CONTAINING PROTEIN"/>
    <property type="match status" value="1"/>
</dbReference>
<keyword evidence="5" id="KW-1185">Reference proteome</keyword>
<dbReference type="InterPro" id="IPR046342">
    <property type="entry name" value="CBS_dom_sf"/>
</dbReference>
<reference evidence="5" key="1">
    <citation type="submission" date="2017-11" db="EMBL/GenBank/DDBJ databases">
        <authorList>
            <person name="Zhu W."/>
        </authorList>
    </citation>
    <scope>NUCLEOTIDE SEQUENCE [LARGE SCALE GENOMIC DNA]</scope>
    <source>
        <strain evidence="5">160</strain>
    </source>
</reference>
<feature type="domain" description="CBS" evidence="3">
    <location>
        <begin position="94"/>
        <end position="152"/>
    </location>
</feature>
<sequence length="152" mass="17272">MQARDIMITNVYTVKATDTLKDLLEIMVKNRIGGLPVVDDQGNLVGMVSDGDVLRFLAPKPFQIIDLYNAMYLEAETIEDVLQQKLDTPVKKIMTKRFILKLSPDEEFEKTIRLLSQHHYKKLPVVNEAGRVIGVISRGDLIFNISQKMIAQ</sequence>
<dbReference type="RefSeq" id="WP_114915505.1">
    <property type="nucleotide sequence ID" value="NZ_CP024848.1"/>
</dbReference>
<evidence type="ECO:0000259" key="3">
    <source>
        <dbReference type="PROSITE" id="PS51371"/>
    </source>
</evidence>
<evidence type="ECO:0000313" key="5">
    <source>
        <dbReference type="Proteomes" id="UP000253908"/>
    </source>
</evidence>